<dbReference type="EMBL" id="NIRN01000001">
    <property type="protein sequence ID" value="PHI06631.1"/>
    <property type="molecule type" value="Genomic_DNA"/>
</dbReference>
<sequence length="117" mass="14444">MLKVIEKYTEYKNLNYDFFKVLVSNGIEKYENFLDKKELMIKKRKPRDTKKNIYYADLIIKYKVRWVFNENDFQNILDGIDNSNFIKEYKIQYIDEILNNEFISEKIKNKIKLYFNL</sequence>
<dbReference type="AlphaFoldDB" id="A0A2C6BQX3"/>
<protein>
    <submittedName>
        <fullName evidence="1">Uncharacterized protein</fullName>
    </submittedName>
</protein>
<dbReference type="RefSeq" id="WP_098974387.1">
    <property type="nucleotide sequence ID" value="NZ_CP077115.1"/>
</dbReference>
<organism evidence="1 2">
    <name type="scientific">Fusobacterium nucleatum subsp. polymorphum</name>
    <name type="common">Fusobacterium polymorphum</name>
    <dbReference type="NCBI Taxonomy" id="76857"/>
    <lineage>
        <taxon>Bacteria</taxon>
        <taxon>Fusobacteriati</taxon>
        <taxon>Fusobacteriota</taxon>
        <taxon>Fusobacteriia</taxon>
        <taxon>Fusobacteriales</taxon>
        <taxon>Fusobacteriaceae</taxon>
        <taxon>Fusobacterium</taxon>
    </lineage>
</organism>
<evidence type="ECO:0000313" key="1">
    <source>
        <dbReference type="EMBL" id="PHI06631.1"/>
    </source>
</evidence>
<accession>A0A2C6BQX3</accession>
<gene>
    <name evidence="1" type="ORF">CBG54_06075</name>
</gene>
<comment type="caution">
    <text evidence="1">The sequence shown here is derived from an EMBL/GenBank/DDBJ whole genome shotgun (WGS) entry which is preliminary data.</text>
</comment>
<dbReference type="Proteomes" id="UP000224182">
    <property type="component" value="Unassembled WGS sequence"/>
</dbReference>
<evidence type="ECO:0000313" key="2">
    <source>
        <dbReference type="Proteomes" id="UP000224182"/>
    </source>
</evidence>
<proteinExistence type="predicted"/>
<reference evidence="1 2" key="1">
    <citation type="submission" date="2017-06" db="EMBL/GenBank/DDBJ databases">
        <title>Draft genome sequence of Fusobacterium nucleatum subsp. polymorphum KCOM 1271 (=ChDC F305).</title>
        <authorList>
            <person name="Kook J.-K."/>
            <person name="Park S.-N."/>
            <person name="Lim Y.K."/>
            <person name="Roh H."/>
        </authorList>
    </citation>
    <scope>NUCLEOTIDE SEQUENCE [LARGE SCALE GENOMIC DNA]</scope>
    <source>
        <strain evidence="2">KCOM 1271 (ChDC F305)</strain>
    </source>
</reference>
<name>A0A2C6BQX3_FUSNP</name>